<evidence type="ECO:0000256" key="1">
    <source>
        <dbReference type="SAM" id="MobiDB-lite"/>
    </source>
</evidence>
<proteinExistence type="predicted"/>
<comment type="caution">
    <text evidence="2">The sequence shown here is derived from an EMBL/GenBank/DDBJ whole genome shotgun (WGS) entry which is preliminary data.</text>
</comment>
<dbReference type="SUPFAM" id="SSF52540">
    <property type="entry name" value="P-loop containing nucleoside triphosphate hydrolases"/>
    <property type="match status" value="1"/>
</dbReference>
<feature type="region of interest" description="Disordered" evidence="1">
    <location>
        <begin position="1"/>
        <end position="44"/>
    </location>
</feature>
<protein>
    <submittedName>
        <fullName evidence="2">Uncharacterized protein</fullName>
    </submittedName>
</protein>
<reference evidence="2 3" key="1">
    <citation type="submission" date="2019-04" db="EMBL/GenBank/DDBJ databases">
        <authorList>
            <person name="Hwang J.C."/>
        </authorList>
    </citation>
    <scope>NUCLEOTIDE SEQUENCE [LARGE SCALE GENOMIC DNA]</scope>
    <source>
        <strain evidence="2 3">IMCC35001</strain>
    </source>
</reference>
<feature type="compositionally biased region" description="Basic and acidic residues" evidence="1">
    <location>
        <begin position="1"/>
        <end position="15"/>
    </location>
</feature>
<accession>A0A4U1B7J2</accession>
<evidence type="ECO:0000313" key="3">
    <source>
        <dbReference type="Proteomes" id="UP000305674"/>
    </source>
</evidence>
<evidence type="ECO:0000313" key="2">
    <source>
        <dbReference type="EMBL" id="TKB46497.1"/>
    </source>
</evidence>
<gene>
    <name evidence="2" type="ORF">FCL40_17765</name>
</gene>
<dbReference type="OrthoDB" id="6380502at2"/>
<sequence length="351" mass="39540">MAKIKTPEEFRKEMGEILSKGPSFPKASNPVEQSVTQDRNSTARKRKLPIEVGGALGGVMKRIQADLRAKGVHIPNREELGELVKASDEQFHQDLRVENQRRKQAQIEERMRASDLNPDWNFKKASEIASRSNVGEDFRLGFQTVNSIKEYFEGVSNLDKGLGIVFMGDYGRGKSTLGGAIHEIFLDHGKTSIMAQWARLCDKAYSFDGDEVNIELKNHIETVDMLIIDEVCSGQKRLSPFQQDKLSTLIRSRQAQRLATVVITNLDAETLQTGIGTAAYEGLLEYEPFVHLFVGETFRDRELRDFNGQPIEIKELVNKPLTPAKLVKPQEPPAVDWAPGDYLTKAKDFHK</sequence>
<dbReference type="AlphaFoldDB" id="A0A4U1B7J2"/>
<dbReference type="RefSeq" id="WP_136854612.1">
    <property type="nucleotide sequence ID" value="NZ_SWCI01000020.1"/>
</dbReference>
<dbReference type="Gene3D" id="3.40.50.300">
    <property type="entry name" value="P-loop containing nucleotide triphosphate hydrolases"/>
    <property type="match status" value="1"/>
</dbReference>
<name>A0A4U1B7J2_9GAMM</name>
<dbReference type="InterPro" id="IPR027417">
    <property type="entry name" value="P-loop_NTPase"/>
</dbReference>
<feature type="compositionally biased region" description="Polar residues" evidence="1">
    <location>
        <begin position="30"/>
        <end position="40"/>
    </location>
</feature>
<organism evidence="2 3">
    <name type="scientific">Ferrimonas sediminicola</name>
    <dbReference type="NCBI Taxonomy" id="2569538"/>
    <lineage>
        <taxon>Bacteria</taxon>
        <taxon>Pseudomonadati</taxon>
        <taxon>Pseudomonadota</taxon>
        <taxon>Gammaproteobacteria</taxon>
        <taxon>Alteromonadales</taxon>
        <taxon>Ferrimonadaceae</taxon>
        <taxon>Ferrimonas</taxon>
    </lineage>
</organism>
<dbReference type="EMBL" id="SWCI01000020">
    <property type="protein sequence ID" value="TKB46497.1"/>
    <property type="molecule type" value="Genomic_DNA"/>
</dbReference>
<dbReference type="Proteomes" id="UP000305674">
    <property type="component" value="Unassembled WGS sequence"/>
</dbReference>
<keyword evidence="3" id="KW-1185">Reference proteome</keyword>